<feature type="compositionally biased region" description="Basic and acidic residues" evidence="5">
    <location>
        <begin position="231"/>
        <end position="242"/>
    </location>
</feature>
<dbReference type="GO" id="GO:0003700">
    <property type="term" value="F:DNA-binding transcription factor activity"/>
    <property type="evidence" value="ECO:0007669"/>
    <property type="project" value="InterPro"/>
</dbReference>
<feature type="region of interest" description="Disordered" evidence="5">
    <location>
        <begin position="227"/>
        <end position="340"/>
    </location>
</feature>
<dbReference type="PANTHER" id="PTHR10015:SF206">
    <property type="entry name" value="HSF-TYPE DNA-BINDING DOMAIN-CONTAINING PROTEIN"/>
    <property type="match status" value="1"/>
</dbReference>
<dbReference type="Proteomes" id="UP001153069">
    <property type="component" value="Unassembled WGS sequence"/>
</dbReference>
<feature type="compositionally biased region" description="Basic and acidic residues" evidence="5">
    <location>
        <begin position="290"/>
        <end position="321"/>
    </location>
</feature>
<feature type="compositionally biased region" description="Polar residues" evidence="5">
    <location>
        <begin position="327"/>
        <end position="337"/>
    </location>
</feature>
<dbReference type="Gene3D" id="1.10.10.10">
    <property type="entry name" value="Winged helix-like DNA-binding domain superfamily/Winged helix DNA-binding domain"/>
    <property type="match status" value="1"/>
</dbReference>
<name>A0A9N8HPI6_9STRA</name>
<proteinExistence type="inferred from homology"/>
<keyword evidence="8" id="KW-1185">Reference proteome</keyword>
<feature type="compositionally biased region" description="Polar residues" evidence="5">
    <location>
        <begin position="56"/>
        <end position="68"/>
    </location>
</feature>
<reference evidence="7" key="1">
    <citation type="submission" date="2020-06" db="EMBL/GenBank/DDBJ databases">
        <authorList>
            <consortium name="Plant Systems Biology data submission"/>
        </authorList>
    </citation>
    <scope>NUCLEOTIDE SEQUENCE</scope>
    <source>
        <strain evidence="7">D6</strain>
    </source>
</reference>
<dbReference type="InterPro" id="IPR036388">
    <property type="entry name" value="WH-like_DNA-bd_sf"/>
</dbReference>
<evidence type="ECO:0000256" key="1">
    <source>
        <dbReference type="ARBA" id="ARBA00004123"/>
    </source>
</evidence>
<organism evidence="7 8">
    <name type="scientific">Seminavis robusta</name>
    <dbReference type="NCBI Taxonomy" id="568900"/>
    <lineage>
        <taxon>Eukaryota</taxon>
        <taxon>Sar</taxon>
        <taxon>Stramenopiles</taxon>
        <taxon>Ochrophyta</taxon>
        <taxon>Bacillariophyta</taxon>
        <taxon>Bacillariophyceae</taxon>
        <taxon>Bacillariophycidae</taxon>
        <taxon>Naviculales</taxon>
        <taxon>Naviculaceae</taxon>
        <taxon>Seminavis</taxon>
    </lineage>
</organism>
<comment type="caution">
    <text evidence="7">The sequence shown here is derived from an EMBL/GenBank/DDBJ whole genome shotgun (WGS) entry which is preliminary data.</text>
</comment>
<dbReference type="GO" id="GO:0005634">
    <property type="term" value="C:nucleus"/>
    <property type="evidence" value="ECO:0007669"/>
    <property type="project" value="UniProtKB-SubCell"/>
</dbReference>
<dbReference type="InterPro" id="IPR000232">
    <property type="entry name" value="HSF_DNA-bd"/>
</dbReference>
<feature type="compositionally biased region" description="Polar residues" evidence="5">
    <location>
        <begin position="20"/>
        <end position="34"/>
    </location>
</feature>
<keyword evidence="2" id="KW-0238">DNA-binding</keyword>
<dbReference type="OrthoDB" id="60033at2759"/>
<evidence type="ECO:0000313" key="7">
    <source>
        <dbReference type="EMBL" id="CAB9521306.1"/>
    </source>
</evidence>
<dbReference type="GO" id="GO:0043565">
    <property type="term" value="F:sequence-specific DNA binding"/>
    <property type="evidence" value="ECO:0007669"/>
    <property type="project" value="InterPro"/>
</dbReference>
<dbReference type="SMART" id="SM00415">
    <property type="entry name" value="HSF"/>
    <property type="match status" value="1"/>
</dbReference>
<dbReference type="EMBL" id="CAICTM010001181">
    <property type="protein sequence ID" value="CAB9521306.1"/>
    <property type="molecule type" value="Genomic_DNA"/>
</dbReference>
<evidence type="ECO:0000256" key="5">
    <source>
        <dbReference type="SAM" id="MobiDB-lite"/>
    </source>
</evidence>
<evidence type="ECO:0000259" key="6">
    <source>
        <dbReference type="SMART" id="SM00415"/>
    </source>
</evidence>
<dbReference type="PANTHER" id="PTHR10015">
    <property type="entry name" value="HEAT SHOCK TRANSCRIPTION FACTOR"/>
    <property type="match status" value="1"/>
</dbReference>
<gene>
    <name evidence="7" type="ORF">SEMRO_1183_G250050.1</name>
</gene>
<keyword evidence="3" id="KW-0539">Nucleus</keyword>
<dbReference type="SUPFAM" id="SSF46785">
    <property type="entry name" value="Winged helix' DNA-binding domain"/>
    <property type="match status" value="1"/>
</dbReference>
<feature type="domain" description="HSF-type DNA-binding" evidence="6">
    <location>
        <begin position="136"/>
        <end position="230"/>
    </location>
</feature>
<evidence type="ECO:0000256" key="3">
    <source>
        <dbReference type="ARBA" id="ARBA00023242"/>
    </source>
</evidence>
<accession>A0A9N8HPI6</accession>
<dbReference type="FunFam" id="1.10.10.10:FF:000479">
    <property type="entry name" value="Predicted protein"/>
    <property type="match status" value="1"/>
</dbReference>
<evidence type="ECO:0000313" key="8">
    <source>
        <dbReference type="Proteomes" id="UP001153069"/>
    </source>
</evidence>
<sequence>MKKADDNDEPPPSPPIKLVTPSQGRHGSSRQQPVVYQVYGGAPGSRSVFPGGFSPVRTTRPLQHSISPPSELHENDETPSELYASFSPPRGGPSLRSRHPGHPLRVPSNHNQKTSIFRPKQASIIVASGGSHDDHSSITFGSKNILSSPEYQTIISWLPHGRAWRVLKPKEFEEKIIPKFFRSSKYASFMRQVNGWNFQRITTPGPDFNAYWHELFLRGLPDLCMRMKRPQKNDPDTRHENPPDFYRVHKFSPLPPRSGEAVEPIVGRSSSMSSVSSDPQLKEPGTCKRGSGEEVFGEHGLPELDSWDEGHGRHSGEGSDRKRGRRGTSSETPTSRLSEADCHYLVQQNRALIEQAHLQQRYHQH</sequence>
<evidence type="ECO:0000256" key="2">
    <source>
        <dbReference type="ARBA" id="ARBA00023125"/>
    </source>
</evidence>
<dbReference type="InterPro" id="IPR036390">
    <property type="entry name" value="WH_DNA-bd_sf"/>
</dbReference>
<dbReference type="Pfam" id="PF00447">
    <property type="entry name" value="HSF_DNA-bind"/>
    <property type="match status" value="1"/>
</dbReference>
<protein>
    <submittedName>
        <fullName evidence="7">Shock factor protein 4</fullName>
    </submittedName>
</protein>
<comment type="subcellular location">
    <subcellularLocation>
        <location evidence="1">Nucleus</location>
    </subcellularLocation>
</comment>
<feature type="region of interest" description="Disordered" evidence="5">
    <location>
        <begin position="1"/>
        <end position="111"/>
    </location>
</feature>
<comment type="similarity">
    <text evidence="4">Belongs to the HSF family.</text>
</comment>
<dbReference type="AlphaFoldDB" id="A0A9N8HPI6"/>
<evidence type="ECO:0000256" key="4">
    <source>
        <dbReference type="RuleBase" id="RU004020"/>
    </source>
</evidence>